<dbReference type="Proteomes" id="UP001497444">
    <property type="component" value="Unassembled WGS sequence"/>
</dbReference>
<organism evidence="2 3">
    <name type="scientific">Sphagnum jensenii</name>
    <dbReference type="NCBI Taxonomy" id="128206"/>
    <lineage>
        <taxon>Eukaryota</taxon>
        <taxon>Viridiplantae</taxon>
        <taxon>Streptophyta</taxon>
        <taxon>Embryophyta</taxon>
        <taxon>Bryophyta</taxon>
        <taxon>Sphagnophytina</taxon>
        <taxon>Sphagnopsida</taxon>
        <taxon>Sphagnales</taxon>
        <taxon>Sphagnaceae</taxon>
        <taxon>Sphagnum</taxon>
    </lineage>
</organism>
<evidence type="ECO:0000313" key="2">
    <source>
        <dbReference type="EMBL" id="CAK9253363.1"/>
    </source>
</evidence>
<evidence type="ECO:0000313" key="3">
    <source>
        <dbReference type="Proteomes" id="UP001497444"/>
    </source>
</evidence>
<proteinExistence type="predicted"/>
<dbReference type="Pfam" id="PF05272">
    <property type="entry name" value="VapE-like_dom"/>
    <property type="match status" value="1"/>
</dbReference>
<name>A0ABP0VHK8_9BRYO</name>
<reference evidence="2" key="1">
    <citation type="submission" date="2024-02" db="EMBL/GenBank/DDBJ databases">
        <authorList>
            <consortium name="ELIXIR-Norway"/>
            <consortium name="Elixir Norway"/>
        </authorList>
    </citation>
    <scope>NUCLEOTIDE SEQUENCE</scope>
</reference>
<comment type="caution">
    <text evidence="2">The sequence shown here is derived from an EMBL/GenBank/DDBJ whole genome shotgun (WGS) entry which is preliminary data.</text>
</comment>
<gene>
    <name evidence="2" type="ORF">CSSPJE1EN1_LOCUS28741</name>
</gene>
<feature type="domain" description="Virulence-associated protein E-like" evidence="1">
    <location>
        <begin position="196"/>
        <end position="411"/>
    </location>
</feature>
<keyword evidence="3" id="KW-1185">Reference proteome</keyword>
<dbReference type="PANTHER" id="PTHR34985:SF1">
    <property type="entry name" value="SLR0554 PROTEIN"/>
    <property type="match status" value="1"/>
</dbReference>
<dbReference type="InterPro" id="IPR007936">
    <property type="entry name" value="VapE-like_dom"/>
</dbReference>
<protein>
    <recommendedName>
        <fullName evidence="1">Virulence-associated protein E-like domain-containing protein</fullName>
    </recommendedName>
</protein>
<dbReference type="EMBL" id="CAXAQS010000828">
    <property type="protein sequence ID" value="CAK9253363.1"/>
    <property type="molecule type" value="Genomic_DNA"/>
</dbReference>
<evidence type="ECO:0000259" key="1">
    <source>
        <dbReference type="Pfam" id="PF05272"/>
    </source>
</evidence>
<accession>A0ABP0VHK8</accession>
<dbReference type="PANTHER" id="PTHR34985">
    <property type="entry name" value="SLR0554 PROTEIN"/>
    <property type="match status" value="1"/>
</dbReference>
<sequence>MGGCQQAKNVDFSVLNKKVVYLLPDNDEQGYKAMELILAQLQGVASKVHFVDIKTLGLSDHWDIADLLDADYGEIGFDDAVDYIRSAKQYTYPALSTINKNDFPLRSEKGNLLNAYENLSYLLNYYKMTTRYNQIKKEVEVDIPHKDFNRSNRSNLILAEITGLCIKNGVPRSDIAQWLLMIADNNAYNPVKEYITSVPWDGVTRMGNFMATLECHDNKMRDMLVYRWMIGAVAVGLSDDGLAHPGVLTLLGPQYCGKSSWFRSLLPPNSDLCLGDFGLNPADKDSVRTATRHWLTELSEVDGAVRRADVSAMKSFLTRKLDVYRCPYDRADTEAPRNTAFVATVNDDTFLRDTTGNRRWWIVDVKSANAHHGLNMQQVWAEFYHYYLEGQTFYLSQEEFNILTANNEHHTVTSSIEEIIRERYLWEETPYRHCSATQVLFECDIPFKGNGSGGDVKECHRVLKLITNQKPKLIKGTNVYLLPRLNPRYQMPY</sequence>